<dbReference type="Proteomes" id="UP000377224">
    <property type="component" value="Unassembled WGS sequence"/>
</dbReference>
<dbReference type="RefSeq" id="WP_224790820.1">
    <property type="nucleotide sequence ID" value="NZ_CABVIN010000004.1"/>
</dbReference>
<reference evidence="3 4" key="1">
    <citation type="submission" date="2019-09" db="EMBL/GenBank/DDBJ databases">
        <authorList>
            <person name="Chandra G."/>
            <person name="Truman W A."/>
        </authorList>
    </citation>
    <scope>NUCLEOTIDE SEQUENCE [LARGE SCALE GENOMIC DNA]</scope>
    <source>
        <strain evidence="3">PS896</strain>
    </source>
</reference>
<feature type="domain" description="Winged helix-turn-helix" evidence="2">
    <location>
        <begin position="32"/>
        <end position="98"/>
    </location>
</feature>
<gene>
    <name evidence="3" type="ORF">PS896_03104</name>
</gene>
<proteinExistence type="predicted"/>
<dbReference type="EMBL" id="CABVIN010000004">
    <property type="protein sequence ID" value="VVP06584.1"/>
    <property type="molecule type" value="Genomic_DNA"/>
</dbReference>
<sequence length="101" mass="10918">MGPIDSTSCRAGGATTADVIEPPPDSHTTDAQALRMIQALRVGPVSSIAAAQQLDIVHPPSTIRHLRKLGWGILTRWCYQAAAPGRRPHRVGLYVLVKENQ</sequence>
<organism evidence="3 4">
    <name type="scientific">Pseudomonas fluorescens</name>
    <dbReference type="NCBI Taxonomy" id="294"/>
    <lineage>
        <taxon>Bacteria</taxon>
        <taxon>Pseudomonadati</taxon>
        <taxon>Pseudomonadota</taxon>
        <taxon>Gammaproteobacteria</taxon>
        <taxon>Pseudomonadales</taxon>
        <taxon>Pseudomonadaceae</taxon>
        <taxon>Pseudomonas</taxon>
    </lineage>
</organism>
<dbReference type="InterPro" id="IPR055245">
    <property type="entry name" value="HTH_proteobacteria"/>
</dbReference>
<accession>A0A5E7LEW5</accession>
<dbReference type="Pfam" id="PF14090">
    <property type="entry name" value="HTH_39"/>
    <property type="match status" value="1"/>
</dbReference>
<name>A0A5E7LEW5_PSEFL</name>
<protein>
    <recommendedName>
        <fullName evidence="2">Winged helix-turn-helix domain-containing protein</fullName>
    </recommendedName>
</protein>
<dbReference type="AlphaFoldDB" id="A0A5E7LEW5"/>
<evidence type="ECO:0000259" key="2">
    <source>
        <dbReference type="Pfam" id="PF14090"/>
    </source>
</evidence>
<evidence type="ECO:0000313" key="4">
    <source>
        <dbReference type="Proteomes" id="UP000377224"/>
    </source>
</evidence>
<evidence type="ECO:0000313" key="3">
    <source>
        <dbReference type="EMBL" id="VVP06584.1"/>
    </source>
</evidence>
<feature type="region of interest" description="Disordered" evidence="1">
    <location>
        <begin position="1"/>
        <end position="28"/>
    </location>
</feature>
<evidence type="ECO:0000256" key="1">
    <source>
        <dbReference type="SAM" id="MobiDB-lite"/>
    </source>
</evidence>